<organism evidence="1 2">
    <name type="scientific">Cichorium intybus</name>
    <name type="common">Chicory</name>
    <dbReference type="NCBI Taxonomy" id="13427"/>
    <lineage>
        <taxon>Eukaryota</taxon>
        <taxon>Viridiplantae</taxon>
        <taxon>Streptophyta</taxon>
        <taxon>Embryophyta</taxon>
        <taxon>Tracheophyta</taxon>
        <taxon>Spermatophyta</taxon>
        <taxon>Magnoliopsida</taxon>
        <taxon>eudicotyledons</taxon>
        <taxon>Gunneridae</taxon>
        <taxon>Pentapetalae</taxon>
        <taxon>asterids</taxon>
        <taxon>campanulids</taxon>
        <taxon>Asterales</taxon>
        <taxon>Asteraceae</taxon>
        <taxon>Cichorioideae</taxon>
        <taxon>Cichorieae</taxon>
        <taxon>Cichoriinae</taxon>
        <taxon>Cichorium</taxon>
    </lineage>
</organism>
<proteinExistence type="predicted"/>
<gene>
    <name evidence="1" type="ORF">L2E82_44012</name>
</gene>
<accession>A0ACB8ZNL4</accession>
<dbReference type="Proteomes" id="UP001055811">
    <property type="component" value="Linkage Group LG08"/>
</dbReference>
<name>A0ACB8ZNL4_CICIN</name>
<protein>
    <submittedName>
        <fullName evidence="1">Uncharacterized protein</fullName>
    </submittedName>
</protein>
<evidence type="ECO:0000313" key="2">
    <source>
        <dbReference type="Proteomes" id="UP001055811"/>
    </source>
</evidence>
<dbReference type="EMBL" id="CM042016">
    <property type="protein sequence ID" value="KAI3699592.1"/>
    <property type="molecule type" value="Genomic_DNA"/>
</dbReference>
<sequence length="200" mass="22734">MGSDYGWSNSRNLGKSQLGGVIFGTKKTTINECLSKQLFGLPNQDFVYVKKIDPGLPLFLFNYTERTLFGIFKAASSGQMNIDPYTWNTDGSQRTPYPAQLKAILKPFFMQDRRLNNNSLSGTVPESLSQVEGLILVKNQQIFFDVNDQYDPETLRKELEVLKNEVTKAEAATSVVGKKYDEISKRERELQITCQVHFFL</sequence>
<evidence type="ECO:0000313" key="1">
    <source>
        <dbReference type="EMBL" id="KAI3699592.1"/>
    </source>
</evidence>
<reference evidence="2" key="1">
    <citation type="journal article" date="2022" name="Mol. Ecol. Resour.">
        <title>The genomes of chicory, endive, great burdock and yacon provide insights into Asteraceae palaeo-polyploidization history and plant inulin production.</title>
        <authorList>
            <person name="Fan W."/>
            <person name="Wang S."/>
            <person name="Wang H."/>
            <person name="Wang A."/>
            <person name="Jiang F."/>
            <person name="Liu H."/>
            <person name="Zhao H."/>
            <person name="Xu D."/>
            <person name="Zhang Y."/>
        </authorList>
    </citation>
    <scope>NUCLEOTIDE SEQUENCE [LARGE SCALE GENOMIC DNA]</scope>
    <source>
        <strain evidence="2">cv. Punajuju</strain>
    </source>
</reference>
<reference evidence="1 2" key="2">
    <citation type="journal article" date="2022" name="Mol. Ecol. Resour.">
        <title>The genomes of chicory, endive, great burdock and yacon provide insights into Asteraceae paleo-polyploidization history and plant inulin production.</title>
        <authorList>
            <person name="Fan W."/>
            <person name="Wang S."/>
            <person name="Wang H."/>
            <person name="Wang A."/>
            <person name="Jiang F."/>
            <person name="Liu H."/>
            <person name="Zhao H."/>
            <person name="Xu D."/>
            <person name="Zhang Y."/>
        </authorList>
    </citation>
    <scope>NUCLEOTIDE SEQUENCE [LARGE SCALE GENOMIC DNA]</scope>
    <source>
        <strain evidence="2">cv. Punajuju</strain>
        <tissue evidence="1">Leaves</tissue>
    </source>
</reference>
<keyword evidence="2" id="KW-1185">Reference proteome</keyword>
<comment type="caution">
    <text evidence="1">The sequence shown here is derived from an EMBL/GenBank/DDBJ whole genome shotgun (WGS) entry which is preliminary data.</text>
</comment>